<name>A0A919AV52_9ACTN</name>
<dbReference type="AlphaFoldDB" id="A0A919AV52"/>
<protein>
    <submittedName>
        <fullName evidence="1">Uncharacterized protein</fullName>
    </submittedName>
</protein>
<reference evidence="1" key="2">
    <citation type="submission" date="2020-09" db="EMBL/GenBank/DDBJ databases">
        <authorList>
            <person name="Sun Q."/>
            <person name="Ohkuma M."/>
        </authorList>
    </citation>
    <scope>NUCLEOTIDE SEQUENCE</scope>
    <source>
        <strain evidence="1">JCM 4059</strain>
    </source>
</reference>
<sequence length="158" mass="16473">MSGPLHEYGWLGSMSSFASEWAQLKREATADAGMHLAGVGGNSGGSGWVSSDRKAWSAAGHGVGRLAGNVKTALTGLEDGQKGANASGVQSAVAQAEVYETWKTYLNALSGRCGQIQGRLEKAGNGQYKNDEAIKTDFDGMEAMYKDTPAVGGDQKAR</sequence>
<reference evidence="1" key="1">
    <citation type="journal article" date="2014" name="Int. J. Syst. Evol. Microbiol.">
        <title>Complete genome sequence of Corynebacterium casei LMG S-19264T (=DSM 44701T), isolated from a smear-ripened cheese.</title>
        <authorList>
            <consortium name="US DOE Joint Genome Institute (JGI-PGF)"/>
            <person name="Walter F."/>
            <person name="Albersmeier A."/>
            <person name="Kalinowski J."/>
            <person name="Ruckert C."/>
        </authorList>
    </citation>
    <scope>NUCLEOTIDE SEQUENCE</scope>
    <source>
        <strain evidence="1">JCM 4059</strain>
    </source>
</reference>
<evidence type="ECO:0000313" key="2">
    <source>
        <dbReference type="Proteomes" id="UP000638313"/>
    </source>
</evidence>
<evidence type="ECO:0000313" key="1">
    <source>
        <dbReference type="EMBL" id="GHF26742.1"/>
    </source>
</evidence>
<proteinExistence type="predicted"/>
<gene>
    <name evidence="1" type="ORF">GCM10010218_04570</name>
</gene>
<dbReference type="Proteomes" id="UP000638313">
    <property type="component" value="Unassembled WGS sequence"/>
</dbReference>
<comment type="caution">
    <text evidence="1">The sequence shown here is derived from an EMBL/GenBank/DDBJ whole genome shotgun (WGS) entry which is preliminary data.</text>
</comment>
<accession>A0A919AV52</accession>
<dbReference type="EMBL" id="BNBD01000001">
    <property type="protein sequence ID" value="GHF26742.1"/>
    <property type="molecule type" value="Genomic_DNA"/>
</dbReference>
<organism evidence="1 2">
    <name type="scientific">Streptomyces mashuensis</name>
    <dbReference type="NCBI Taxonomy" id="33904"/>
    <lineage>
        <taxon>Bacteria</taxon>
        <taxon>Bacillati</taxon>
        <taxon>Actinomycetota</taxon>
        <taxon>Actinomycetes</taxon>
        <taxon>Kitasatosporales</taxon>
        <taxon>Streptomycetaceae</taxon>
        <taxon>Streptomyces</taxon>
    </lineage>
</organism>
<keyword evidence="2" id="KW-1185">Reference proteome</keyword>